<protein>
    <recommendedName>
        <fullName evidence="3">Cytochrome P450</fullName>
    </recommendedName>
</protein>
<dbReference type="GO" id="GO:0016705">
    <property type="term" value="F:oxidoreductase activity, acting on paired donors, with incorporation or reduction of molecular oxygen"/>
    <property type="evidence" value="ECO:0007669"/>
    <property type="project" value="InterPro"/>
</dbReference>
<evidence type="ECO:0008006" key="3">
    <source>
        <dbReference type="Google" id="ProtNLM"/>
    </source>
</evidence>
<keyword evidence="2" id="KW-1185">Reference proteome</keyword>
<dbReference type="Gene3D" id="1.10.630.10">
    <property type="entry name" value="Cytochrome P450"/>
    <property type="match status" value="1"/>
</dbReference>
<dbReference type="InterPro" id="IPR001128">
    <property type="entry name" value="Cyt_P450"/>
</dbReference>
<dbReference type="SUPFAM" id="SSF48264">
    <property type="entry name" value="Cytochrome P450"/>
    <property type="match status" value="1"/>
</dbReference>
<dbReference type="AlphaFoldDB" id="A0A8H6U4F1"/>
<dbReference type="OrthoDB" id="1470350at2759"/>
<organism evidence="1 2">
    <name type="scientific">Mycena venus</name>
    <dbReference type="NCBI Taxonomy" id="2733690"/>
    <lineage>
        <taxon>Eukaryota</taxon>
        <taxon>Fungi</taxon>
        <taxon>Dikarya</taxon>
        <taxon>Basidiomycota</taxon>
        <taxon>Agaricomycotina</taxon>
        <taxon>Agaricomycetes</taxon>
        <taxon>Agaricomycetidae</taxon>
        <taxon>Agaricales</taxon>
        <taxon>Marasmiineae</taxon>
        <taxon>Mycenaceae</taxon>
        <taxon>Mycena</taxon>
    </lineage>
</organism>
<name>A0A8H6U4F1_9AGAR</name>
<evidence type="ECO:0000313" key="2">
    <source>
        <dbReference type="Proteomes" id="UP000620124"/>
    </source>
</evidence>
<sequence length="103" mass="11120">MRGSGNLNVGKKIPDEVSRIPTVWANLLTFFAGPHNCVGFRFAVLEIKAMLLTISRAFEVEKAVPEGGIGRKSGSLQHPIVLTEGSKKSSLPLILKAYDAQSL</sequence>
<dbReference type="InterPro" id="IPR036396">
    <property type="entry name" value="Cyt_P450_sf"/>
</dbReference>
<reference evidence="1" key="1">
    <citation type="submission" date="2020-05" db="EMBL/GenBank/DDBJ databases">
        <title>Mycena genomes resolve the evolution of fungal bioluminescence.</title>
        <authorList>
            <person name="Tsai I.J."/>
        </authorList>
    </citation>
    <scope>NUCLEOTIDE SEQUENCE</scope>
    <source>
        <strain evidence="1">CCC161011</strain>
    </source>
</reference>
<dbReference type="Proteomes" id="UP000620124">
    <property type="component" value="Unassembled WGS sequence"/>
</dbReference>
<gene>
    <name evidence="1" type="ORF">MVEN_02500300</name>
</gene>
<proteinExistence type="predicted"/>
<dbReference type="GO" id="GO:0020037">
    <property type="term" value="F:heme binding"/>
    <property type="evidence" value="ECO:0007669"/>
    <property type="project" value="InterPro"/>
</dbReference>
<evidence type="ECO:0000313" key="1">
    <source>
        <dbReference type="EMBL" id="KAF7328717.1"/>
    </source>
</evidence>
<dbReference type="GO" id="GO:0004497">
    <property type="term" value="F:monooxygenase activity"/>
    <property type="evidence" value="ECO:0007669"/>
    <property type="project" value="InterPro"/>
</dbReference>
<dbReference type="Pfam" id="PF00067">
    <property type="entry name" value="p450"/>
    <property type="match status" value="1"/>
</dbReference>
<dbReference type="GO" id="GO:0005506">
    <property type="term" value="F:iron ion binding"/>
    <property type="evidence" value="ECO:0007669"/>
    <property type="project" value="InterPro"/>
</dbReference>
<comment type="caution">
    <text evidence="1">The sequence shown here is derived from an EMBL/GenBank/DDBJ whole genome shotgun (WGS) entry which is preliminary data.</text>
</comment>
<dbReference type="EMBL" id="JACAZI010000034">
    <property type="protein sequence ID" value="KAF7328717.1"/>
    <property type="molecule type" value="Genomic_DNA"/>
</dbReference>
<accession>A0A8H6U4F1</accession>